<protein>
    <submittedName>
        <fullName evidence="1">Uncharacterized protein</fullName>
    </submittedName>
</protein>
<accession>A0A8J1UA99</accession>
<keyword evidence="2" id="KW-1185">Reference proteome</keyword>
<dbReference type="PANTHER" id="PTHR46989:SF3">
    <property type="entry name" value="USPA DOMAIN-CONTAINING PROTEIN"/>
    <property type="match status" value="1"/>
</dbReference>
<reference evidence="1" key="1">
    <citation type="submission" date="2022-03" db="EMBL/GenBank/DDBJ databases">
        <authorList>
            <person name="Martin C."/>
        </authorList>
    </citation>
    <scope>NUCLEOTIDE SEQUENCE</scope>
</reference>
<dbReference type="OrthoDB" id="843225at2759"/>
<dbReference type="InterPro" id="IPR006016">
    <property type="entry name" value="UspA"/>
</dbReference>
<dbReference type="CDD" id="cd23659">
    <property type="entry name" value="USP_At3g01520-like"/>
    <property type="match status" value="1"/>
</dbReference>
<gene>
    <name evidence="1" type="ORF">OFUS_LOCUS7489</name>
</gene>
<comment type="caution">
    <text evidence="1">The sequence shown here is derived from an EMBL/GenBank/DDBJ whole genome shotgun (WGS) entry which is preliminary data.</text>
</comment>
<dbReference type="Proteomes" id="UP000749559">
    <property type="component" value="Unassembled WGS sequence"/>
</dbReference>
<dbReference type="EMBL" id="CAIIXF020000004">
    <property type="protein sequence ID" value="CAH1780851.1"/>
    <property type="molecule type" value="Genomic_DNA"/>
</dbReference>
<dbReference type="Pfam" id="PF00582">
    <property type="entry name" value="Usp"/>
    <property type="match status" value="1"/>
</dbReference>
<dbReference type="SUPFAM" id="SSF52402">
    <property type="entry name" value="Adenine nucleotide alpha hydrolases-like"/>
    <property type="match status" value="1"/>
</dbReference>
<name>A0A8J1UA99_OWEFU</name>
<sequence length="151" mass="16820">MAEATRTVVLPVDLSDHAEAAFDWFVDHIHKEGDNVIILFSQDCTIPSSTFYQQRNVEVFQNIIKTAKENAKELVNKYNAKLKTTKMKGKVECIFDSVPGQGIVKFAKENQASLVVMGSRGLGAVRRTILGSVSDYVLHHSHCPIVIIPKH</sequence>
<evidence type="ECO:0000313" key="2">
    <source>
        <dbReference type="Proteomes" id="UP000749559"/>
    </source>
</evidence>
<evidence type="ECO:0000313" key="1">
    <source>
        <dbReference type="EMBL" id="CAH1780851.1"/>
    </source>
</evidence>
<dbReference type="InterPro" id="IPR006015">
    <property type="entry name" value="Universal_stress_UspA"/>
</dbReference>
<organism evidence="1 2">
    <name type="scientific">Owenia fusiformis</name>
    <name type="common">Polychaete worm</name>
    <dbReference type="NCBI Taxonomy" id="6347"/>
    <lineage>
        <taxon>Eukaryota</taxon>
        <taxon>Metazoa</taxon>
        <taxon>Spiralia</taxon>
        <taxon>Lophotrochozoa</taxon>
        <taxon>Annelida</taxon>
        <taxon>Polychaeta</taxon>
        <taxon>Sedentaria</taxon>
        <taxon>Canalipalpata</taxon>
        <taxon>Sabellida</taxon>
        <taxon>Oweniida</taxon>
        <taxon>Oweniidae</taxon>
        <taxon>Owenia</taxon>
    </lineage>
</organism>
<dbReference type="PANTHER" id="PTHR46989">
    <property type="entry name" value="USP DOMAIN-CONTAINING PROTEIN"/>
    <property type="match status" value="1"/>
</dbReference>
<dbReference type="Gene3D" id="3.40.50.620">
    <property type="entry name" value="HUPs"/>
    <property type="match status" value="1"/>
</dbReference>
<dbReference type="InterPro" id="IPR014729">
    <property type="entry name" value="Rossmann-like_a/b/a_fold"/>
</dbReference>
<dbReference type="AlphaFoldDB" id="A0A8J1UA99"/>
<dbReference type="PRINTS" id="PR01438">
    <property type="entry name" value="UNVRSLSTRESS"/>
</dbReference>
<proteinExistence type="predicted"/>